<dbReference type="AlphaFoldDB" id="A0A2S0NGV2"/>
<dbReference type="Pfam" id="PF00990">
    <property type="entry name" value="GGDEF"/>
    <property type="match status" value="1"/>
</dbReference>
<keyword evidence="1" id="KW-1133">Transmembrane helix</keyword>
<feature type="domain" description="GGDEF" evidence="5">
    <location>
        <begin position="544"/>
        <end position="675"/>
    </location>
</feature>
<dbReference type="Pfam" id="PF08447">
    <property type="entry name" value="PAS_3"/>
    <property type="match status" value="1"/>
</dbReference>
<dbReference type="PROSITE" id="PS50113">
    <property type="entry name" value="PAC"/>
    <property type="match status" value="1"/>
</dbReference>
<evidence type="ECO:0000256" key="1">
    <source>
        <dbReference type="SAM" id="Phobius"/>
    </source>
</evidence>
<feature type="domain" description="HAMP" evidence="4">
    <location>
        <begin position="318"/>
        <end position="373"/>
    </location>
</feature>
<dbReference type="InterPro" id="IPR000160">
    <property type="entry name" value="GGDEF_dom"/>
</dbReference>
<keyword evidence="7" id="KW-1185">Reference proteome</keyword>
<dbReference type="InterPro" id="IPR000014">
    <property type="entry name" value="PAS"/>
</dbReference>
<dbReference type="OrthoDB" id="9814202at2"/>
<dbReference type="SUPFAM" id="SSF55073">
    <property type="entry name" value="Nucleotide cyclase"/>
    <property type="match status" value="1"/>
</dbReference>
<name>A0A2S0NGV2_9HYPH</name>
<dbReference type="CDD" id="cd01948">
    <property type="entry name" value="EAL"/>
    <property type="match status" value="1"/>
</dbReference>
<dbReference type="RefSeq" id="WP_106750503.1">
    <property type="nucleotide sequence ID" value="NZ_CP027668.1"/>
</dbReference>
<dbReference type="InterPro" id="IPR001610">
    <property type="entry name" value="PAC"/>
</dbReference>
<dbReference type="Pfam" id="PF00563">
    <property type="entry name" value="EAL"/>
    <property type="match status" value="1"/>
</dbReference>
<evidence type="ECO:0000259" key="5">
    <source>
        <dbReference type="PROSITE" id="PS50887"/>
    </source>
</evidence>
<feature type="domain" description="PAC" evidence="2">
    <location>
        <begin position="461"/>
        <end position="513"/>
    </location>
</feature>
<evidence type="ECO:0000313" key="7">
    <source>
        <dbReference type="Proteomes" id="UP000237889"/>
    </source>
</evidence>
<dbReference type="Gene3D" id="3.30.450.20">
    <property type="entry name" value="PAS domain"/>
    <property type="match status" value="1"/>
</dbReference>
<evidence type="ECO:0000313" key="6">
    <source>
        <dbReference type="EMBL" id="AVO47133.1"/>
    </source>
</evidence>
<dbReference type="Gene3D" id="6.10.340.10">
    <property type="match status" value="1"/>
</dbReference>
<dbReference type="SMART" id="SM00267">
    <property type="entry name" value="GGDEF"/>
    <property type="match status" value="1"/>
</dbReference>
<dbReference type="InterPro" id="IPR052155">
    <property type="entry name" value="Biofilm_reg_signaling"/>
</dbReference>
<dbReference type="PROSITE" id="PS50883">
    <property type="entry name" value="EAL"/>
    <property type="match status" value="1"/>
</dbReference>
<dbReference type="Gene3D" id="3.20.20.450">
    <property type="entry name" value="EAL domain"/>
    <property type="match status" value="1"/>
</dbReference>
<dbReference type="SMART" id="SM00086">
    <property type="entry name" value="PAC"/>
    <property type="match status" value="1"/>
</dbReference>
<dbReference type="SMART" id="SM00052">
    <property type="entry name" value="EAL"/>
    <property type="match status" value="1"/>
</dbReference>
<dbReference type="InterPro" id="IPR003660">
    <property type="entry name" value="HAMP_dom"/>
</dbReference>
<dbReference type="CDD" id="cd01949">
    <property type="entry name" value="GGDEF"/>
    <property type="match status" value="1"/>
</dbReference>
<dbReference type="InterPro" id="IPR013655">
    <property type="entry name" value="PAS_fold_3"/>
</dbReference>
<feature type="transmembrane region" description="Helical" evidence="1">
    <location>
        <begin position="295"/>
        <end position="316"/>
    </location>
</feature>
<dbReference type="PANTHER" id="PTHR44757">
    <property type="entry name" value="DIGUANYLATE CYCLASE DGCP"/>
    <property type="match status" value="1"/>
</dbReference>
<sequence length="952" mass="101777">MTKRDSEALAGGTDTGGSAPMVVGRARFGLNWYLAGLVLVALVPMIAAAALTLLHAGRAFEAASEARLLDTARTLARAAESELEGGATLLNVLVRVPHVVSTPGAVDPWADAADLQIGGRLVEEFFATYTGIPGGEGLSPQGIPLDSLRRAFRTGQPALSNVFVDPGTNAPRIAFVALVAFDEASIRFAALVIPPERLVQALQRPEAGSGLLVAVVDGQGRFVARSRDGQASIGKPVPDFDKLRATGSRAGSLQATSIEGRPVFLAFQTLKGTPDWVLAVGEPLSAFHARTRAPLIDLAVAAALALLLGLFAAAWIGKTVLTPVQSLVGRARQVAAGDDTVPAAAAAPSGIAEFEDLRRSLEGSERALRARAEAQALVARSLAQSEKRYRILAGTGALVIWRRDTAGRVTATGWDVLTGRTPAFDSSWAAFDASWYDNLHPDDAPVVRATWQEAQRSSDHYDVEYRVRLADGTWHWVRSRGAKVEADDGSGEEWIGVIEDVHARREAQTRLAYLAHHDAMTGLGNRLFFQERLRAVCDDPALCRQVAVLCIDLDRFKWVNDTLGHAVGDAVLVAVTARLKACVQPGDVLARIGGDEFAVIQVAGPQPEAVSSLAQAIICALAAPMAVADHAVELTVSVGIALPDAEGPDAVLRNADIALDRAKHDGRGRFAFFEQAMDASMQLRLRMERDLRAAVDQGQFLLHYQPIVSVATGALAGFEALVRWRHPERGMVPPGDFIGLAEEIGLIAPLGRWVLERACADAALWPRPVKVAVNVSPRQLADSTFPDLVAATLKSTGLAPSRLELEITESALMHNVEAAKNALLRLKLTGCSIAMDDFGTGYSSLGYLRTFPFDKVKIDRSFVKHLAGTKESSAIIRAVTGMCDSLGIISTAEGVENQEQLAYLREERCIEAQGYLFGRPVPMDELPAVFARFAGGNVLQMDGFARPAPVRA</sequence>
<dbReference type="Proteomes" id="UP000237889">
    <property type="component" value="Chromosome"/>
</dbReference>
<evidence type="ECO:0000259" key="2">
    <source>
        <dbReference type="PROSITE" id="PS50113"/>
    </source>
</evidence>
<dbReference type="SUPFAM" id="SSF141868">
    <property type="entry name" value="EAL domain-like"/>
    <property type="match status" value="1"/>
</dbReference>
<gene>
    <name evidence="6" type="ORF">C6569_19925</name>
</gene>
<evidence type="ECO:0008006" key="8">
    <source>
        <dbReference type="Google" id="ProtNLM"/>
    </source>
</evidence>
<evidence type="ECO:0000259" key="4">
    <source>
        <dbReference type="PROSITE" id="PS50885"/>
    </source>
</evidence>
<dbReference type="GO" id="GO:0007165">
    <property type="term" value="P:signal transduction"/>
    <property type="evidence" value="ECO:0007669"/>
    <property type="project" value="InterPro"/>
</dbReference>
<reference evidence="6 7" key="1">
    <citation type="submission" date="2018-03" db="EMBL/GenBank/DDBJ databases">
        <title>Genome sequencing of Phreatobacter sp.</title>
        <authorList>
            <person name="Kim S.-J."/>
            <person name="Heo J."/>
            <person name="Kwon S.-W."/>
        </authorList>
    </citation>
    <scope>NUCLEOTIDE SEQUENCE [LARGE SCALE GENOMIC DNA]</scope>
    <source>
        <strain evidence="6 7">S-12</strain>
    </source>
</reference>
<dbReference type="CDD" id="cd18774">
    <property type="entry name" value="PDC2_HK_sensor"/>
    <property type="match status" value="1"/>
</dbReference>
<dbReference type="NCBIfam" id="TIGR00254">
    <property type="entry name" value="GGDEF"/>
    <property type="match status" value="1"/>
</dbReference>
<dbReference type="PROSITE" id="PS50887">
    <property type="entry name" value="GGDEF"/>
    <property type="match status" value="1"/>
</dbReference>
<dbReference type="EMBL" id="CP027668">
    <property type="protein sequence ID" value="AVO47133.1"/>
    <property type="molecule type" value="Genomic_DNA"/>
</dbReference>
<dbReference type="CDD" id="cd00130">
    <property type="entry name" value="PAS"/>
    <property type="match status" value="1"/>
</dbReference>
<dbReference type="InterPro" id="IPR029787">
    <property type="entry name" value="Nucleotide_cyclase"/>
</dbReference>
<dbReference type="InterPro" id="IPR035919">
    <property type="entry name" value="EAL_sf"/>
</dbReference>
<dbReference type="Gene3D" id="3.30.70.270">
    <property type="match status" value="1"/>
</dbReference>
<feature type="transmembrane region" description="Helical" evidence="1">
    <location>
        <begin position="30"/>
        <end position="54"/>
    </location>
</feature>
<evidence type="ECO:0000259" key="3">
    <source>
        <dbReference type="PROSITE" id="PS50883"/>
    </source>
</evidence>
<keyword evidence="1" id="KW-0472">Membrane</keyword>
<dbReference type="PROSITE" id="PS50885">
    <property type="entry name" value="HAMP"/>
    <property type="match status" value="1"/>
</dbReference>
<dbReference type="PANTHER" id="PTHR44757:SF2">
    <property type="entry name" value="BIOFILM ARCHITECTURE MAINTENANCE PROTEIN MBAA"/>
    <property type="match status" value="1"/>
</dbReference>
<dbReference type="InterPro" id="IPR001633">
    <property type="entry name" value="EAL_dom"/>
</dbReference>
<dbReference type="InterPro" id="IPR043128">
    <property type="entry name" value="Rev_trsase/Diguanyl_cyclase"/>
</dbReference>
<organism evidence="6 7">
    <name type="scientific">Phreatobacter cathodiphilus</name>
    <dbReference type="NCBI Taxonomy" id="1868589"/>
    <lineage>
        <taxon>Bacteria</taxon>
        <taxon>Pseudomonadati</taxon>
        <taxon>Pseudomonadota</taxon>
        <taxon>Alphaproteobacteria</taxon>
        <taxon>Hyphomicrobiales</taxon>
        <taxon>Phreatobacteraceae</taxon>
        <taxon>Phreatobacter</taxon>
    </lineage>
</organism>
<dbReference type="KEGG" id="phr:C6569_19925"/>
<proteinExistence type="predicted"/>
<accession>A0A2S0NGV2</accession>
<keyword evidence="1" id="KW-0812">Transmembrane</keyword>
<dbReference type="SUPFAM" id="SSF55785">
    <property type="entry name" value="PYP-like sensor domain (PAS domain)"/>
    <property type="match status" value="1"/>
</dbReference>
<feature type="domain" description="EAL" evidence="3">
    <location>
        <begin position="684"/>
        <end position="934"/>
    </location>
</feature>
<protein>
    <recommendedName>
        <fullName evidence="8">Sensor domain-containing diguanylate cyclase</fullName>
    </recommendedName>
</protein>
<dbReference type="InterPro" id="IPR000700">
    <property type="entry name" value="PAS-assoc_C"/>
</dbReference>
<dbReference type="GO" id="GO:0016020">
    <property type="term" value="C:membrane"/>
    <property type="evidence" value="ECO:0007669"/>
    <property type="project" value="InterPro"/>
</dbReference>
<dbReference type="InterPro" id="IPR035965">
    <property type="entry name" value="PAS-like_dom_sf"/>
</dbReference>